<dbReference type="InterPro" id="IPR012845">
    <property type="entry name" value="RNA_pol_sigma_FliA_WhiG"/>
</dbReference>
<dbReference type="PANTHER" id="PTHR30385:SF7">
    <property type="entry name" value="RNA POLYMERASE SIGMA FACTOR FLIA"/>
    <property type="match status" value="1"/>
</dbReference>
<sequence>MECQSPLIHKEEIVEKYIPLVKYLASRIMLGKTKYIEYEDLVSYGIVGLMDAINRYNPTKGMKFSSYATLRIKGAMIDEIRKNRPISKGAMDKLARYNEAIEKLQNKLMREPSLKEIALYLGVSEEEVSQVENYINYMSIISLESVIYSDDDDVTVMETLEDKESISPEESLEYKEKTVILAEAIEKLKDKDKLVLKLYYYERFTLKEIGQVLEVSESRVCQLHSRAIRNLRTVMKEINYI</sequence>
<comment type="function">
    <text evidence="5">Sigma factors are initiation factors that promote the attachment of RNA polymerase to specific initiation sites and are then released.</text>
</comment>
<gene>
    <name evidence="8" type="ORF">E5347_03045</name>
</gene>
<dbReference type="Pfam" id="PF04545">
    <property type="entry name" value="Sigma70_r4"/>
    <property type="match status" value="1"/>
</dbReference>
<protein>
    <recommendedName>
        <fullName evidence="5">RNA polymerase sigma factor</fullName>
    </recommendedName>
</protein>
<accession>A0A4S2DN59</accession>
<comment type="caution">
    <text evidence="8">The sequence shown here is derived from an EMBL/GenBank/DDBJ whole genome shotgun (WGS) entry which is preliminary data.</text>
</comment>
<dbReference type="SUPFAM" id="SSF88659">
    <property type="entry name" value="Sigma3 and sigma4 domains of RNA polymerase sigma factors"/>
    <property type="match status" value="2"/>
</dbReference>
<evidence type="ECO:0000256" key="1">
    <source>
        <dbReference type="ARBA" id="ARBA00023015"/>
    </source>
</evidence>
<dbReference type="NCBIfam" id="TIGR02479">
    <property type="entry name" value="FliA_WhiG"/>
    <property type="match status" value="1"/>
</dbReference>
<dbReference type="InterPro" id="IPR000943">
    <property type="entry name" value="RNA_pol_sigma70"/>
</dbReference>
<dbReference type="PROSITE" id="PS00715">
    <property type="entry name" value="SIGMA70_1"/>
    <property type="match status" value="1"/>
</dbReference>
<evidence type="ECO:0000256" key="3">
    <source>
        <dbReference type="ARBA" id="ARBA00023125"/>
    </source>
</evidence>
<dbReference type="InterPro" id="IPR007624">
    <property type="entry name" value="RNA_pol_sigma70_r3"/>
</dbReference>
<dbReference type="Proteomes" id="UP000306888">
    <property type="component" value="Unassembled WGS sequence"/>
</dbReference>
<dbReference type="PROSITE" id="PS00716">
    <property type="entry name" value="SIGMA70_2"/>
    <property type="match status" value="1"/>
</dbReference>
<dbReference type="InterPro" id="IPR014284">
    <property type="entry name" value="RNA_pol_sigma-70_dom"/>
</dbReference>
<dbReference type="AlphaFoldDB" id="A0A4S2DN59"/>
<keyword evidence="4 5" id="KW-0804">Transcription</keyword>
<dbReference type="InterPro" id="IPR013325">
    <property type="entry name" value="RNA_pol_sigma_r2"/>
</dbReference>
<keyword evidence="2 5" id="KW-0731">Sigma factor</keyword>
<keyword evidence="9" id="KW-1185">Reference proteome</keyword>
<keyword evidence="1 5" id="KW-0805">Transcription regulation</keyword>
<dbReference type="NCBIfam" id="TIGR02937">
    <property type="entry name" value="sigma70-ECF"/>
    <property type="match status" value="1"/>
</dbReference>
<keyword evidence="3 5" id="KW-0238">DNA-binding</keyword>
<dbReference type="PIRSF" id="PIRSF000770">
    <property type="entry name" value="RNA_pol_sigma-SigE/K"/>
    <property type="match status" value="1"/>
</dbReference>
<dbReference type="InterPro" id="IPR007627">
    <property type="entry name" value="RNA_pol_sigma70_r2"/>
</dbReference>
<feature type="domain" description="RNA polymerase sigma-70" evidence="7">
    <location>
        <begin position="205"/>
        <end position="231"/>
    </location>
</feature>
<dbReference type="OrthoDB" id="9799825at2"/>
<dbReference type="PRINTS" id="PR00046">
    <property type="entry name" value="SIGMA70FCT"/>
</dbReference>
<dbReference type="GO" id="GO:0016987">
    <property type="term" value="F:sigma factor activity"/>
    <property type="evidence" value="ECO:0007669"/>
    <property type="project" value="UniProtKB-KW"/>
</dbReference>
<dbReference type="Gene3D" id="1.20.140.160">
    <property type="match status" value="1"/>
</dbReference>
<organism evidence="8 9">
    <name type="scientific">Clostridium sartagoforme</name>
    <dbReference type="NCBI Taxonomy" id="84031"/>
    <lineage>
        <taxon>Bacteria</taxon>
        <taxon>Bacillati</taxon>
        <taxon>Bacillota</taxon>
        <taxon>Clostridia</taxon>
        <taxon>Eubacteriales</taxon>
        <taxon>Clostridiaceae</taxon>
        <taxon>Clostridium</taxon>
    </lineage>
</organism>
<evidence type="ECO:0000313" key="9">
    <source>
        <dbReference type="Proteomes" id="UP000306888"/>
    </source>
</evidence>
<dbReference type="PANTHER" id="PTHR30385">
    <property type="entry name" value="SIGMA FACTOR F FLAGELLAR"/>
    <property type="match status" value="1"/>
</dbReference>
<dbReference type="SUPFAM" id="SSF88946">
    <property type="entry name" value="Sigma2 domain of RNA polymerase sigma factors"/>
    <property type="match status" value="1"/>
</dbReference>
<dbReference type="GO" id="GO:0003677">
    <property type="term" value="F:DNA binding"/>
    <property type="evidence" value="ECO:0007669"/>
    <property type="project" value="UniProtKB-KW"/>
</dbReference>
<dbReference type="RefSeq" id="WP_136004513.1">
    <property type="nucleotide sequence ID" value="NZ_SRYR01000001.1"/>
</dbReference>
<comment type="similarity">
    <text evidence="5">Belongs to the sigma-70 factor family.</text>
</comment>
<dbReference type="Pfam" id="PF04542">
    <property type="entry name" value="Sigma70_r2"/>
    <property type="match status" value="1"/>
</dbReference>
<name>A0A4S2DN59_9CLOT</name>
<dbReference type="EMBL" id="SRYR01000001">
    <property type="protein sequence ID" value="TGY43808.1"/>
    <property type="molecule type" value="Genomic_DNA"/>
</dbReference>
<evidence type="ECO:0000256" key="5">
    <source>
        <dbReference type="RuleBase" id="RU362124"/>
    </source>
</evidence>
<evidence type="ECO:0000313" key="8">
    <source>
        <dbReference type="EMBL" id="TGY43808.1"/>
    </source>
</evidence>
<dbReference type="GO" id="GO:0003899">
    <property type="term" value="F:DNA-directed RNA polymerase activity"/>
    <property type="evidence" value="ECO:0007669"/>
    <property type="project" value="InterPro"/>
</dbReference>
<evidence type="ECO:0000259" key="6">
    <source>
        <dbReference type="PROSITE" id="PS00715"/>
    </source>
</evidence>
<evidence type="ECO:0000256" key="4">
    <source>
        <dbReference type="ARBA" id="ARBA00023163"/>
    </source>
</evidence>
<dbReference type="CDD" id="cd06171">
    <property type="entry name" value="Sigma70_r4"/>
    <property type="match status" value="1"/>
</dbReference>
<dbReference type="GO" id="GO:0006352">
    <property type="term" value="P:DNA-templated transcription initiation"/>
    <property type="evidence" value="ECO:0007669"/>
    <property type="project" value="InterPro"/>
</dbReference>
<evidence type="ECO:0000259" key="7">
    <source>
        <dbReference type="PROSITE" id="PS00716"/>
    </source>
</evidence>
<dbReference type="InterPro" id="IPR007630">
    <property type="entry name" value="RNA_pol_sigma70_r4"/>
</dbReference>
<reference evidence="8 9" key="1">
    <citation type="submission" date="2019-04" db="EMBL/GenBank/DDBJ databases">
        <title>Microbes associate with the intestines of laboratory mice.</title>
        <authorList>
            <person name="Navarre W."/>
            <person name="Wong E."/>
            <person name="Huang K."/>
            <person name="Tropini C."/>
            <person name="Ng K."/>
            <person name="Yu B."/>
        </authorList>
    </citation>
    <scope>NUCLEOTIDE SEQUENCE [LARGE SCALE GENOMIC DNA]</scope>
    <source>
        <strain evidence="8 9">NM50_B9-20</strain>
    </source>
</reference>
<feature type="domain" description="RNA polymerase sigma-70" evidence="6">
    <location>
        <begin position="40"/>
        <end position="53"/>
    </location>
</feature>
<dbReference type="Gene3D" id="1.10.1740.10">
    <property type="match status" value="1"/>
</dbReference>
<dbReference type="InterPro" id="IPR013324">
    <property type="entry name" value="RNA_pol_sigma_r3/r4-like"/>
</dbReference>
<proteinExistence type="inferred from homology"/>
<evidence type="ECO:0000256" key="2">
    <source>
        <dbReference type="ARBA" id="ARBA00023082"/>
    </source>
</evidence>
<dbReference type="Pfam" id="PF04539">
    <property type="entry name" value="Sigma70_r3"/>
    <property type="match status" value="1"/>
</dbReference>